<protein>
    <submittedName>
        <fullName evidence="1">Uncharacterized protein</fullName>
    </submittedName>
</protein>
<dbReference type="EMBL" id="JAQIZT010000012">
    <property type="protein sequence ID" value="KAJ6977176.1"/>
    <property type="molecule type" value="Genomic_DNA"/>
</dbReference>
<organism evidence="1 2">
    <name type="scientific">Populus alba x Populus x berolinensis</name>
    <dbReference type="NCBI Taxonomy" id="444605"/>
    <lineage>
        <taxon>Eukaryota</taxon>
        <taxon>Viridiplantae</taxon>
        <taxon>Streptophyta</taxon>
        <taxon>Embryophyta</taxon>
        <taxon>Tracheophyta</taxon>
        <taxon>Spermatophyta</taxon>
        <taxon>Magnoliopsida</taxon>
        <taxon>eudicotyledons</taxon>
        <taxon>Gunneridae</taxon>
        <taxon>Pentapetalae</taxon>
        <taxon>rosids</taxon>
        <taxon>fabids</taxon>
        <taxon>Malpighiales</taxon>
        <taxon>Salicaceae</taxon>
        <taxon>Saliceae</taxon>
        <taxon>Populus</taxon>
    </lineage>
</organism>
<accession>A0AAD6M1T2</accession>
<sequence>MVFSRCEGPILNLTAYSQLRNWKARPFTLLLLERSHALKNDSTDEPS</sequence>
<dbReference type="AlphaFoldDB" id="A0AAD6M1T2"/>
<gene>
    <name evidence="1" type="ORF">NC653_029162</name>
</gene>
<keyword evidence="2" id="KW-1185">Reference proteome</keyword>
<dbReference type="Proteomes" id="UP001164929">
    <property type="component" value="Chromosome 12"/>
</dbReference>
<evidence type="ECO:0000313" key="1">
    <source>
        <dbReference type="EMBL" id="KAJ6977176.1"/>
    </source>
</evidence>
<proteinExistence type="predicted"/>
<reference evidence="1" key="1">
    <citation type="journal article" date="2023" name="Mol. Ecol. Resour.">
        <title>Chromosome-level genome assembly of a triploid poplar Populus alba 'Berolinensis'.</title>
        <authorList>
            <person name="Chen S."/>
            <person name="Yu Y."/>
            <person name="Wang X."/>
            <person name="Wang S."/>
            <person name="Zhang T."/>
            <person name="Zhou Y."/>
            <person name="He R."/>
            <person name="Meng N."/>
            <person name="Wang Y."/>
            <person name="Liu W."/>
            <person name="Liu Z."/>
            <person name="Liu J."/>
            <person name="Guo Q."/>
            <person name="Huang H."/>
            <person name="Sederoff R.R."/>
            <person name="Wang G."/>
            <person name="Qu G."/>
            <person name="Chen S."/>
        </authorList>
    </citation>
    <scope>NUCLEOTIDE SEQUENCE</scope>
    <source>
        <strain evidence="1">SC-2020</strain>
    </source>
</reference>
<name>A0AAD6M1T2_9ROSI</name>
<comment type="caution">
    <text evidence="1">The sequence shown here is derived from an EMBL/GenBank/DDBJ whole genome shotgun (WGS) entry which is preliminary data.</text>
</comment>
<evidence type="ECO:0000313" key="2">
    <source>
        <dbReference type="Proteomes" id="UP001164929"/>
    </source>
</evidence>